<dbReference type="EMBL" id="JAINUF010000010">
    <property type="protein sequence ID" value="KAJ8348734.1"/>
    <property type="molecule type" value="Genomic_DNA"/>
</dbReference>
<name>A0A9Q1IQT0_SYNKA</name>
<dbReference type="Proteomes" id="UP001152622">
    <property type="component" value="Chromosome 10"/>
</dbReference>
<feature type="compositionally biased region" description="Pro residues" evidence="1">
    <location>
        <begin position="49"/>
        <end position="60"/>
    </location>
</feature>
<accession>A0A9Q1IQT0</accession>
<dbReference type="OrthoDB" id="5985073at2759"/>
<dbReference type="InterPro" id="IPR051589">
    <property type="entry name" value="Sialate-O-sulfotransferase"/>
</dbReference>
<sequence>MAKPFYRLQRFLRRVQLLLLFLGVAYIMAGSVLLLQRSSQAVSQRGSPSLPPMPSLPSPPKAAGSPGGGRAHGSLRSQMAVNRDPDYPSRGRAGPRWLVSRNLEMRLLRRHWFHSLEQESQAERSSVPRKVGHKGTYVGCFLDDKDNRALGGNVFYDFRKMTSTLCQDTCSERYAEPLFFFQVQAACLISRRADSVWTGLLYKI</sequence>
<comment type="caution">
    <text evidence="2">The sequence shown here is derived from an EMBL/GenBank/DDBJ whole genome shotgun (WGS) entry which is preliminary data.</text>
</comment>
<feature type="region of interest" description="Disordered" evidence="1">
    <location>
        <begin position="43"/>
        <end position="88"/>
    </location>
</feature>
<keyword evidence="3" id="KW-1185">Reference proteome</keyword>
<evidence type="ECO:0000256" key="1">
    <source>
        <dbReference type="SAM" id="MobiDB-lite"/>
    </source>
</evidence>
<protein>
    <submittedName>
        <fullName evidence="2">Uncharacterized protein</fullName>
    </submittedName>
</protein>
<gene>
    <name evidence="2" type="ORF">SKAU_G00273230</name>
</gene>
<reference evidence="2" key="1">
    <citation type="journal article" date="2023" name="Science">
        <title>Genome structures resolve the early diversification of teleost fishes.</title>
        <authorList>
            <person name="Parey E."/>
            <person name="Louis A."/>
            <person name="Montfort J."/>
            <person name="Bouchez O."/>
            <person name="Roques C."/>
            <person name="Iampietro C."/>
            <person name="Lluch J."/>
            <person name="Castinel A."/>
            <person name="Donnadieu C."/>
            <person name="Desvignes T."/>
            <person name="Floi Bucao C."/>
            <person name="Jouanno E."/>
            <person name="Wen M."/>
            <person name="Mejri S."/>
            <person name="Dirks R."/>
            <person name="Jansen H."/>
            <person name="Henkel C."/>
            <person name="Chen W.J."/>
            <person name="Zahm M."/>
            <person name="Cabau C."/>
            <person name="Klopp C."/>
            <person name="Thompson A.W."/>
            <person name="Robinson-Rechavi M."/>
            <person name="Braasch I."/>
            <person name="Lecointre G."/>
            <person name="Bobe J."/>
            <person name="Postlethwait J.H."/>
            <person name="Berthelot C."/>
            <person name="Roest Crollius H."/>
            <person name="Guiguen Y."/>
        </authorList>
    </citation>
    <scope>NUCLEOTIDE SEQUENCE</scope>
    <source>
        <strain evidence="2">WJC10195</strain>
    </source>
</reference>
<proteinExistence type="predicted"/>
<dbReference type="AlphaFoldDB" id="A0A9Q1IQT0"/>
<evidence type="ECO:0000313" key="2">
    <source>
        <dbReference type="EMBL" id="KAJ8348734.1"/>
    </source>
</evidence>
<dbReference type="PANTHER" id="PTHR45964">
    <property type="entry name" value="WSCD FAMILY MEMBER CG9164"/>
    <property type="match status" value="1"/>
</dbReference>
<dbReference type="PANTHER" id="PTHR45964:SF8">
    <property type="entry name" value="SIALATE:O-SULFOTRANSFERASE 1"/>
    <property type="match status" value="1"/>
</dbReference>
<evidence type="ECO:0000313" key="3">
    <source>
        <dbReference type="Proteomes" id="UP001152622"/>
    </source>
</evidence>
<organism evidence="2 3">
    <name type="scientific">Synaphobranchus kaupii</name>
    <name type="common">Kaup's arrowtooth eel</name>
    <dbReference type="NCBI Taxonomy" id="118154"/>
    <lineage>
        <taxon>Eukaryota</taxon>
        <taxon>Metazoa</taxon>
        <taxon>Chordata</taxon>
        <taxon>Craniata</taxon>
        <taxon>Vertebrata</taxon>
        <taxon>Euteleostomi</taxon>
        <taxon>Actinopterygii</taxon>
        <taxon>Neopterygii</taxon>
        <taxon>Teleostei</taxon>
        <taxon>Anguilliformes</taxon>
        <taxon>Synaphobranchidae</taxon>
        <taxon>Synaphobranchus</taxon>
    </lineage>
</organism>